<dbReference type="Proteomes" id="UP000679307">
    <property type="component" value="Chromosome"/>
</dbReference>
<reference evidence="4 5" key="1">
    <citation type="submission" date="2021-05" db="EMBL/GenBank/DDBJ databases">
        <title>Complete genome of Nocardioides aquaticus KCTC 9944T isolated from meromictic and hypersaline Ekho Lake, Antarctica.</title>
        <authorList>
            <person name="Hwang K."/>
            <person name="Kim K.M."/>
            <person name="Choe H."/>
        </authorList>
    </citation>
    <scope>NUCLEOTIDE SEQUENCE [LARGE SCALE GENOMIC DNA]</scope>
    <source>
        <strain evidence="4 5">KCTC 9944</strain>
    </source>
</reference>
<dbReference type="Gene3D" id="1.10.357.10">
    <property type="entry name" value="Tetracycline Repressor, domain 2"/>
    <property type="match status" value="1"/>
</dbReference>
<evidence type="ECO:0000256" key="1">
    <source>
        <dbReference type="ARBA" id="ARBA00023125"/>
    </source>
</evidence>
<accession>A0ABX8ELK4</accession>
<evidence type="ECO:0000313" key="4">
    <source>
        <dbReference type="EMBL" id="QVT81399.1"/>
    </source>
</evidence>
<keyword evidence="1 2" id="KW-0238">DNA-binding</keyword>
<feature type="domain" description="HTH tetR-type" evidence="3">
    <location>
        <begin position="8"/>
        <end position="68"/>
    </location>
</feature>
<gene>
    <name evidence="4" type="primary">tetR_5</name>
    <name evidence="4" type="ORF">ENKNEFLB_03809</name>
</gene>
<dbReference type="RefSeq" id="WP_214056780.1">
    <property type="nucleotide sequence ID" value="NZ_BAAAHS010000069.1"/>
</dbReference>
<proteinExistence type="predicted"/>
<dbReference type="PANTHER" id="PTHR30055:SF209">
    <property type="entry name" value="POSSIBLE TRANSCRIPTIONAL REGULATORY PROTEIN (PROBABLY TETR-FAMILY)"/>
    <property type="match status" value="1"/>
</dbReference>
<dbReference type="Pfam" id="PF00440">
    <property type="entry name" value="TetR_N"/>
    <property type="match status" value="1"/>
</dbReference>
<name>A0ABX8ELK4_9ACTN</name>
<dbReference type="PRINTS" id="PR00455">
    <property type="entry name" value="HTHTETR"/>
</dbReference>
<dbReference type="SUPFAM" id="SSF46689">
    <property type="entry name" value="Homeodomain-like"/>
    <property type="match status" value="1"/>
</dbReference>
<keyword evidence="5" id="KW-1185">Reference proteome</keyword>
<dbReference type="PROSITE" id="PS50977">
    <property type="entry name" value="HTH_TETR_2"/>
    <property type="match status" value="1"/>
</dbReference>
<sequence>MVPSQARANTREKIVEQAARLLQEEGPGALTTRGVAVAAGVQAPTIYRLFGDKDGLLDAVTEHVLATYVSTKAAADRTAGDADVDPLADLRAGWRTQTDFGVANPSLFALLSDPDRARRSPAAQAGMRVLATKVHRLALAGLLRVPESRAVELVHAAGTGAVLTILATPPAERDLTVADDMLEAVLAHVLAAPEQPASAGAGWAAAAVTLRAAAPGLEALSGAERELLSEWLERAVGRER</sequence>
<dbReference type="InterPro" id="IPR050109">
    <property type="entry name" value="HTH-type_TetR-like_transc_reg"/>
</dbReference>
<dbReference type="PANTHER" id="PTHR30055">
    <property type="entry name" value="HTH-TYPE TRANSCRIPTIONAL REGULATOR RUTR"/>
    <property type="match status" value="1"/>
</dbReference>
<dbReference type="EMBL" id="CP075371">
    <property type="protein sequence ID" value="QVT81399.1"/>
    <property type="molecule type" value="Genomic_DNA"/>
</dbReference>
<dbReference type="InterPro" id="IPR009057">
    <property type="entry name" value="Homeodomain-like_sf"/>
</dbReference>
<evidence type="ECO:0000313" key="5">
    <source>
        <dbReference type="Proteomes" id="UP000679307"/>
    </source>
</evidence>
<dbReference type="InterPro" id="IPR001647">
    <property type="entry name" value="HTH_TetR"/>
</dbReference>
<protein>
    <submittedName>
        <fullName evidence="4">Tetracycline repressor protein class H</fullName>
    </submittedName>
</protein>
<evidence type="ECO:0000256" key="2">
    <source>
        <dbReference type="PROSITE-ProRule" id="PRU00335"/>
    </source>
</evidence>
<evidence type="ECO:0000259" key="3">
    <source>
        <dbReference type="PROSITE" id="PS50977"/>
    </source>
</evidence>
<feature type="DNA-binding region" description="H-T-H motif" evidence="2">
    <location>
        <begin position="31"/>
        <end position="50"/>
    </location>
</feature>
<organism evidence="4 5">
    <name type="scientific">Nocardioides aquaticus</name>
    <dbReference type="NCBI Taxonomy" id="160826"/>
    <lineage>
        <taxon>Bacteria</taxon>
        <taxon>Bacillati</taxon>
        <taxon>Actinomycetota</taxon>
        <taxon>Actinomycetes</taxon>
        <taxon>Propionibacteriales</taxon>
        <taxon>Nocardioidaceae</taxon>
        <taxon>Nocardioides</taxon>
    </lineage>
</organism>